<gene>
    <name evidence="2" type="ORF">V5O48_008099</name>
</gene>
<evidence type="ECO:0000313" key="2">
    <source>
        <dbReference type="EMBL" id="KAL0573858.1"/>
    </source>
</evidence>
<organism evidence="2 3">
    <name type="scientific">Marasmius crinis-equi</name>
    <dbReference type="NCBI Taxonomy" id="585013"/>
    <lineage>
        <taxon>Eukaryota</taxon>
        <taxon>Fungi</taxon>
        <taxon>Dikarya</taxon>
        <taxon>Basidiomycota</taxon>
        <taxon>Agaricomycotina</taxon>
        <taxon>Agaricomycetes</taxon>
        <taxon>Agaricomycetidae</taxon>
        <taxon>Agaricales</taxon>
        <taxon>Marasmiineae</taxon>
        <taxon>Marasmiaceae</taxon>
        <taxon>Marasmius</taxon>
    </lineage>
</organism>
<accession>A0ABR3FF98</accession>
<feature type="transmembrane region" description="Helical" evidence="1">
    <location>
        <begin position="33"/>
        <end position="55"/>
    </location>
</feature>
<evidence type="ECO:0000313" key="3">
    <source>
        <dbReference type="Proteomes" id="UP001465976"/>
    </source>
</evidence>
<evidence type="ECO:0000256" key="1">
    <source>
        <dbReference type="SAM" id="Phobius"/>
    </source>
</evidence>
<reference evidence="2 3" key="1">
    <citation type="submission" date="2024-02" db="EMBL/GenBank/DDBJ databases">
        <title>A draft genome for the cacao thread blight pathogen Marasmius crinis-equi.</title>
        <authorList>
            <person name="Cohen S.P."/>
            <person name="Baruah I.K."/>
            <person name="Amoako-Attah I."/>
            <person name="Bukari Y."/>
            <person name="Meinhardt L.W."/>
            <person name="Bailey B.A."/>
        </authorList>
    </citation>
    <scope>NUCLEOTIDE SEQUENCE [LARGE SCALE GENOMIC DNA]</scope>
    <source>
        <strain evidence="2 3">GH-76</strain>
    </source>
</reference>
<comment type="caution">
    <text evidence="2">The sequence shown here is derived from an EMBL/GenBank/DDBJ whole genome shotgun (WGS) entry which is preliminary data.</text>
</comment>
<dbReference type="Proteomes" id="UP001465976">
    <property type="component" value="Unassembled WGS sequence"/>
</dbReference>
<dbReference type="EMBL" id="JBAHYK010000454">
    <property type="protein sequence ID" value="KAL0573858.1"/>
    <property type="molecule type" value="Genomic_DNA"/>
</dbReference>
<protein>
    <recommendedName>
        <fullName evidence="4">ABC transmembrane type-1 domain-containing protein</fullName>
    </recommendedName>
</protein>
<proteinExistence type="predicted"/>
<keyword evidence="1" id="KW-0472">Membrane</keyword>
<name>A0ABR3FF98_9AGAR</name>
<evidence type="ECO:0008006" key="4">
    <source>
        <dbReference type="Google" id="ProtNLM"/>
    </source>
</evidence>
<sequence length="122" mass="13460">MFAMTVYKCGSALYLARHGGGLPLILLFMRDGIFWFLAVFAVMVPQAVIVAAARITLGEAMINMCLATYSIISSRVLLNIREIMIEAERLSTGLSHSENTMQLETIEFQGTEFTTITASEMS</sequence>
<keyword evidence="3" id="KW-1185">Reference proteome</keyword>
<keyword evidence="1" id="KW-1133">Transmembrane helix</keyword>
<keyword evidence="1" id="KW-0812">Transmembrane</keyword>